<name>A0A226WS78_CABSO</name>
<dbReference type="NCBIfam" id="NF041278">
    <property type="entry name" value="CmcJ_NvfI_EfuI"/>
    <property type="match status" value="1"/>
</dbReference>
<evidence type="ECO:0000256" key="1">
    <source>
        <dbReference type="SAM" id="MobiDB-lite"/>
    </source>
</evidence>
<dbReference type="RefSeq" id="WP_256983679.1">
    <property type="nucleotide sequence ID" value="NZ_MTHB01000246.1"/>
</dbReference>
<reference evidence="3" key="1">
    <citation type="submission" date="2017-01" db="EMBL/GenBank/DDBJ databases">
        <title>Genome Analysis of Deinococcus marmoris KOPRI26562.</title>
        <authorList>
            <person name="Kim J.H."/>
            <person name="Oh H.-M."/>
        </authorList>
    </citation>
    <scope>NUCLEOTIDE SEQUENCE [LARGE SCALE GENOMIC DNA]</scope>
    <source>
        <strain evidence="3">PAMC 26633</strain>
    </source>
</reference>
<dbReference type="GO" id="GO:0016491">
    <property type="term" value="F:oxidoreductase activity"/>
    <property type="evidence" value="ECO:0007669"/>
    <property type="project" value="InterPro"/>
</dbReference>
<evidence type="ECO:0000313" key="2">
    <source>
        <dbReference type="EMBL" id="OXC73690.1"/>
    </source>
</evidence>
<evidence type="ECO:0008006" key="4">
    <source>
        <dbReference type="Google" id="ProtNLM"/>
    </source>
</evidence>
<protein>
    <recommendedName>
        <fullName evidence="4">Methyltransferase</fullName>
    </recommendedName>
</protein>
<evidence type="ECO:0000313" key="3">
    <source>
        <dbReference type="Proteomes" id="UP000214720"/>
    </source>
</evidence>
<comment type="caution">
    <text evidence="2">The sequence shown here is derived from an EMBL/GenBank/DDBJ whole genome shotgun (WGS) entry which is preliminary data.</text>
</comment>
<dbReference type="Proteomes" id="UP000214720">
    <property type="component" value="Unassembled WGS sequence"/>
</dbReference>
<dbReference type="InterPro" id="IPR044053">
    <property type="entry name" value="AsaB-like"/>
</dbReference>
<dbReference type="PANTHER" id="PTHR34598:SF3">
    <property type="entry name" value="OXIDOREDUCTASE AN1597"/>
    <property type="match status" value="1"/>
</dbReference>
<accession>A0A226WS78</accession>
<dbReference type="AlphaFoldDB" id="A0A226WS78"/>
<dbReference type="PANTHER" id="PTHR34598">
    <property type="entry name" value="BLL6449 PROTEIN"/>
    <property type="match status" value="1"/>
</dbReference>
<feature type="region of interest" description="Disordered" evidence="1">
    <location>
        <begin position="1"/>
        <end position="29"/>
    </location>
</feature>
<proteinExistence type="predicted"/>
<sequence>MNVDPTYDPSAPQRRPCADAKTGDVTPSEMTRRYSPAVFPAPSVQAVLSYLQPTQERPYNYAYQPPPGTPWENYRHDERTVSISDGRAASTRSSIHVEGFALWDAPSTVQDFLDRDTIVEAYYPEVEELARMATGATRAYVFDHLVRRREADRRPLGFGRPDQGAIAAANGQVHNDYTEESGRTRLSLVLGENAAKLGVTRYSIVNVWRSIKAPVLDTPLAVCDARTIGVADLVNAEVRYARRIGEIYLALHSPRHRWSYFSAMNRQEALVFKQYDSLISGVARYTPHAAFDHPDVPDGTLPRESIEARCLVVYE</sequence>
<gene>
    <name evidence="2" type="ORF">BSU04_36465</name>
</gene>
<dbReference type="EMBL" id="MTHB01000246">
    <property type="protein sequence ID" value="OXC73690.1"/>
    <property type="molecule type" value="Genomic_DNA"/>
</dbReference>
<organism evidence="2 3">
    <name type="scientific">Caballeronia sordidicola</name>
    <name type="common">Burkholderia sordidicola</name>
    <dbReference type="NCBI Taxonomy" id="196367"/>
    <lineage>
        <taxon>Bacteria</taxon>
        <taxon>Pseudomonadati</taxon>
        <taxon>Pseudomonadota</taxon>
        <taxon>Betaproteobacteria</taxon>
        <taxon>Burkholderiales</taxon>
        <taxon>Burkholderiaceae</taxon>
        <taxon>Caballeronia</taxon>
    </lineage>
</organism>